<evidence type="ECO:0000313" key="5">
    <source>
        <dbReference type="EMBL" id="KAK9066620.1"/>
    </source>
</evidence>
<evidence type="ECO:0000256" key="3">
    <source>
        <dbReference type="ARBA" id="ARBA00022782"/>
    </source>
</evidence>
<dbReference type="PANTHER" id="PTHR34359">
    <property type="entry name" value="CLAVATA3/ESR (CLE)-RELATED PROTEIN 10"/>
    <property type="match status" value="1"/>
</dbReference>
<organism evidence="5 6">
    <name type="scientific">Deinandra increscens subsp. villosa</name>
    <dbReference type="NCBI Taxonomy" id="3103831"/>
    <lineage>
        <taxon>Eukaryota</taxon>
        <taxon>Viridiplantae</taxon>
        <taxon>Streptophyta</taxon>
        <taxon>Embryophyta</taxon>
        <taxon>Tracheophyta</taxon>
        <taxon>Spermatophyta</taxon>
        <taxon>Magnoliopsida</taxon>
        <taxon>eudicotyledons</taxon>
        <taxon>Gunneridae</taxon>
        <taxon>Pentapetalae</taxon>
        <taxon>asterids</taxon>
        <taxon>campanulids</taxon>
        <taxon>Asterales</taxon>
        <taxon>Asteraceae</taxon>
        <taxon>Asteroideae</taxon>
        <taxon>Heliantheae alliance</taxon>
        <taxon>Madieae</taxon>
        <taxon>Madiinae</taxon>
        <taxon>Deinandra</taxon>
    </lineage>
</organism>
<protein>
    <recommendedName>
        <fullName evidence="7">CLAVATA3/ESR (CLE)-related protein 13</fullName>
    </recommendedName>
</protein>
<evidence type="ECO:0000256" key="4">
    <source>
        <dbReference type="ARBA" id="ARBA00023278"/>
    </source>
</evidence>
<evidence type="ECO:0000256" key="2">
    <source>
        <dbReference type="ARBA" id="ARBA00022473"/>
    </source>
</evidence>
<proteinExistence type="inferred from homology"/>
<evidence type="ECO:0000256" key="1">
    <source>
        <dbReference type="ARBA" id="ARBA00005416"/>
    </source>
</evidence>
<reference evidence="5 6" key="1">
    <citation type="submission" date="2024-04" db="EMBL/GenBank/DDBJ databases">
        <title>The reference genome of an endangered Asteraceae, Deinandra increscens subsp. villosa, native to the Central Coast of California.</title>
        <authorList>
            <person name="Guilliams M."/>
            <person name="Hasenstab-Lehman K."/>
            <person name="Meyer R."/>
            <person name="Mcevoy S."/>
        </authorList>
    </citation>
    <scope>NUCLEOTIDE SEQUENCE [LARGE SCALE GENOMIC DNA]</scope>
    <source>
        <tissue evidence="5">Leaf</tissue>
    </source>
</reference>
<comment type="caution">
    <text evidence="5">The sequence shown here is derived from an EMBL/GenBank/DDBJ whole genome shotgun (WGS) entry which is preliminary data.</text>
</comment>
<keyword evidence="6" id="KW-1185">Reference proteome</keyword>
<sequence length="123" mass="13899">MAAIISRSPAATLISLVSLYLLLLWCTTTTTFIRKQLPVIITATQSTKQDQVGQQHYIISLPTRRALKDKSMVSPSTQFDFTPFIHGRQDHRHQHPAQGSPEIDSRYDVEMRLVPTGPNPLHH</sequence>
<accession>A0AAP0D5M5</accession>
<name>A0AAP0D5M5_9ASTR</name>
<evidence type="ECO:0000313" key="6">
    <source>
        <dbReference type="Proteomes" id="UP001408789"/>
    </source>
</evidence>
<gene>
    <name evidence="5" type="ORF">SSX86_013943</name>
</gene>
<evidence type="ECO:0008006" key="7">
    <source>
        <dbReference type="Google" id="ProtNLM"/>
    </source>
</evidence>
<keyword evidence="2" id="KW-0217">Developmental protein</keyword>
<dbReference type="PANTHER" id="PTHR34359:SF24">
    <property type="entry name" value="INACTIVE PROTEIN FON2 SPARE1"/>
    <property type="match status" value="1"/>
</dbReference>
<keyword evidence="3" id="KW-0221">Differentiation</keyword>
<dbReference type="EMBL" id="JBCNJP010000015">
    <property type="protein sequence ID" value="KAK9066620.1"/>
    <property type="molecule type" value="Genomic_DNA"/>
</dbReference>
<dbReference type="GO" id="GO:0030154">
    <property type="term" value="P:cell differentiation"/>
    <property type="evidence" value="ECO:0007669"/>
    <property type="project" value="UniProtKB-KW"/>
</dbReference>
<comment type="similarity">
    <text evidence="1">Belongs to the CLV3/ESR signal peptide family.</text>
</comment>
<dbReference type="Proteomes" id="UP001408789">
    <property type="component" value="Unassembled WGS sequence"/>
</dbReference>
<dbReference type="AlphaFoldDB" id="A0AAP0D5M5"/>
<keyword evidence="4" id="KW-0379">Hydroxylation</keyword>
<dbReference type="InterPro" id="IPR039618">
    <property type="entry name" value="CLE9-13"/>
</dbReference>